<comment type="caution">
    <text evidence="2">The sequence shown here is derived from an EMBL/GenBank/DDBJ whole genome shotgun (WGS) entry which is preliminary data.</text>
</comment>
<accession>A0ABV3LNS6</accession>
<dbReference type="PROSITE" id="PS51257">
    <property type="entry name" value="PROKAR_LIPOPROTEIN"/>
    <property type="match status" value="1"/>
</dbReference>
<name>A0ABV3LNS6_9ACTN</name>
<organism evidence="2 3">
    <name type="scientific">Streptomyces huasconensis</name>
    <dbReference type="NCBI Taxonomy" id="1854574"/>
    <lineage>
        <taxon>Bacteria</taxon>
        <taxon>Bacillati</taxon>
        <taxon>Actinomycetota</taxon>
        <taxon>Actinomycetes</taxon>
        <taxon>Kitasatosporales</taxon>
        <taxon>Streptomycetaceae</taxon>
        <taxon>Streptomyces</taxon>
    </lineage>
</organism>
<dbReference type="EMBL" id="JBEYRS010000001">
    <property type="protein sequence ID" value="MEW2360621.1"/>
    <property type="molecule type" value="Genomic_DNA"/>
</dbReference>
<evidence type="ECO:0000313" key="3">
    <source>
        <dbReference type="Proteomes" id="UP001553843"/>
    </source>
</evidence>
<dbReference type="Gene3D" id="2.50.20.20">
    <property type="match status" value="1"/>
</dbReference>
<evidence type="ECO:0000313" key="2">
    <source>
        <dbReference type="EMBL" id="MEW2360621.1"/>
    </source>
</evidence>
<feature type="chain" id="PRO_5047498145" description="Lipoprotein" evidence="1">
    <location>
        <begin position="23"/>
        <end position="230"/>
    </location>
</feature>
<reference evidence="2 3" key="1">
    <citation type="submission" date="2024-06" db="EMBL/GenBank/DDBJ databases">
        <title>The Natural Products Discovery Center: Release of the First 8490 Sequenced Strains for Exploring Actinobacteria Biosynthetic Diversity.</title>
        <authorList>
            <person name="Kalkreuter E."/>
            <person name="Kautsar S.A."/>
            <person name="Yang D."/>
            <person name="Bader C.D."/>
            <person name="Teijaro C.N."/>
            <person name="Fluegel L."/>
            <person name="Davis C.M."/>
            <person name="Simpson J.R."/>
            <person name="Lauterbach L."/>
            <person name="Steele A.D."/>
            <person name="Gui C."/>
            <person name="Meng S."/>
            <person name="Li G."/>
            <person name="Viehrig K."/>
            <person name="Ye F."/>
            <person name="Su P."/>
            <person name="Kiefer A.F."/>
            <person name="Nichols A."/>
            <person name="Cepeda A.J."/>
            <person name="Yan W."/>
            <person name="Fan B."/>
            <person name="Jiang Y."/>
            <person name="Adhikari A."/>
            <person name="Zheng C.-J."/>
            <person name="Schuster L."/>
            <person name="Cowan T.M."/>
            <person name="Smanski M.J."/>
            <person name="Chevrette M.G."/>
            <person name="De Carvalho L.P.S."/>
            <person name="Shen B."/>
        </authorList>
    </citation>
    <scope>NUCLEOTIDE SEQUENCE [LARGE SCALE GENOMIC DNA]</scope>
    <source>
        <strain evidence="2 3">NPDC047833</strain>
    </source>
</reference>
<dbReference type="InterPro" id="IPR029046">
    <property type="entry name" value="LolA/LolB/LppX"/>
</dbReference>
<sequence length="230" mass="24338">MAANRKLLAVAVACSAAVIGLAGCGSDEEKDPFEGMSADKIADKAADASKDAGSFKVSGEGKQDGKPLKVEFAIAKSGECKGKADGGAQGTAEFLVTGDTQYMKGDEAFWKDAMGGAQGSRLKDKWVKTPNEKKGFCNADDMFKSSELKGLKREKDAEVDGEKAAVLTKNKSGKKSTFYVATEGKPYFLKVVTTGKEDPGTMYFSDYGKPVVVKAPPANEVMDLKELMAS</sequence>
<evidence type="ECO:0008006" key="4">
    <source>
        <dbReference type="Google" id="ProtNLM"/>
    </source>
</evidence>
<dbReference type="Proteomes" id="UP001553843">
    <property type="component" value="Unassembled WGS sequence"/>
</dbReference>
<proteinExistence type="predicted"/>
<gene>
    <name evidence="2" type="ORF">AB0887_01420</name>
</gene>
<protein>
    <recommendedName>
        <fullName evidence="4">Lipoprotein</fullName>
    </recommendedName>
</protein>
<keyword evidence="3" id="KW-1185">Reference proteome</keyword>
<evidence type="ECO:0000256" key="1">
    <source>
        <dbReference type="SAM" id="SignalP"/>
    </source>
</evidence>
<feature type="signal peptide" evidence="1">
    <location>
        <begin position="1"/>
        <end position="22"/>
    </location>
</feature>
<dbReference type="SUPFAM" id="SSF89392">
    <property type="entry name" value="Prokaryotic lipoproteins and lipoprotein localization factors"/>
    <property type="match status" value="1"/>
</dbReference>
<dbReference type="RefSeq" id="WP_127912820.1">
    <property type="nucleotide sequence ID" value="NZ_JBEYRR010000003.1"/>
</dbReference>
<keyword evidence="1" id="KW-0732">Signal</keyword>